<protein>
    <submittedName>
        <fullName evidence="4">Glycosyltransferase family 2 protein</fullName>
    </submittedName>
</protein>
<dbReference type="AlphaFoldDB" id="A0A3A4AYS2"/>
<dbReference type="RefSeq" id="WP_119926904.1">
    <property type="nucleotide sequence ID" value="NZ_QZEY01000004.1"/>
</dbReference>
<name>A0A3A4AYS2_9ACTN</name>
<dbReference type="SUPFAM" id="SSF53448">
    <property type="entry name" value="Nucleotide-diphospho-sugar transferases"/>
    <property type="match status" value="1"/>
</dbReference>
<gene>
    <name evidence="4" type="ORF">D5H75_14230</name>
</gene>
<evidence type="ECO:0000256" key="1">
    <source>
        <dbReference type="ARBA" id="ARBA00006739"/>
    </source>
</evidence>
<dbReference type="OrthoDB" id="3177103at2"/>
<dbReference type="InterPro" id="IPR050256">
    <property type="entry name" value="Glycosyltransferase_2"/>
</dbReference>
<evidence type="ECO:0000259" key="3">
    <source>
        <dbReference type="Pfam" id="PF00535"/>
    </source>
</evidence>
<sequence length="286" mass="30803">MSPSRNDRHLIPIPHGPQAAYAAANGSEAVPGPRGFVPVTPALAIAPSVSVVIPALNEAQNLPHVFATLPSWIHEVVLVDGRSTDETVAVAQRLRPDLRIVVQSGRGKGDALVAGFQACTSDIIVMIDADGSTDGGEIVAFVSALVAGADYAKGSRFANGGGSDDITFVRRLGNRVLHMIVNRLFGTRFTDLCYGYNAFWARHLDVLDLDCPGFEIETLMNIRAALAGLRIQEIPSHERSRIHGTSNLRAFRDGWRILKVIFRERQRRPSGRTAPARSPAADQGAA</sequence>
<dbReference type="InterPro" id="IPR029044">
    <property type="entry name" value="Nucleotide-diphossugar_trans"/>
</dbReference>
<dbReference type="CDD" id="cd04179">
    <property type="entry name" value="DPM_DPG-synthase_like"/>
    <property type="match status" value="1"/>
</dbReference>
<dbReference type="Gene3D" id="3.90.550.10">
    <property type="entry name" value="Spore Coat Polysaccharide Biosynthesis Protein SpsA, Chain A"/>
    <property type="match status" value="1"/>
</dbReference>
<keyword evidence="5" id="KW-1185">Reference proteome</keyword>
<dbReference type="GO" id="GO:0016740">
    <property type="term" value="F:transferase activity"/>
    <property type="evidence" value="ECO:0007669"/>
    <property type="project" value="UniProtKB-KW"/>
</dbReference>
<dbReference type="Proteomes" id="UP000265768">
    <property type="component" value="Unassembled WGS sequence"/>
</dbReference>
<comment type="caution">
    <text evidence="4">The sequence shown here is derived from an EMBL/GenBank/DDBJ whole genome shotgun (WGS) entry which is preliminary data.</text>
</comment>
<keyword evidence="4" id="KW-0808">Transferase</keyword>
<dbReference type="EMBL" id="QZEY01000004">
    <property type="protein sequence ID" value="RJL32656.1"/>
    <property type="molecule type" value="Genomic_DNA"/>
</dbReference>
<evidence type="ECO:0000313" key="4">
    <source>
        <dbReference type="EMBL" id="RJL32656.1"/>
    </source>
</evidence>
<proteinExistence type="inferred from homology"/>
<feature type="domain" description="Glycosyltransferase 2-like" evidence="3">
    <location>
        <begin position="50"/>
        <end position="199"/>
    </location>
</feature>
<reference evidence="4 5" key="1">
    <citation type="submission" date="2018-09" db="EMBL/GenBank/DDBJ databases">
        <title>YIM 75507 draft genome.</title>
        <authorList>
            <person name="Tang S."/>
            <person name="Feng Y."/>
        </authorList>
    </citation>
    <scope>NUCLEOTIDE SEQUENCE [LARGE SCALE GENOMIC DNA]</scope>
    <source>
        <strain evidence="4 5">YIM 75507</strain>
    </source>
</reference>
<accession>A0A3A4AYS2</accession>
<organism evidence="4 5">
    <name type="scientific">Bailinhaonella thermotolerans</name>
    <dbReference type="NCBI Taxonomy" id="1070861"/>
    <lineage>
        <taxon>Bacteria</taxon>
        <taxon>Bacillati</taxon>
        <taxon>Actinomycetota</taxon>
        <taxon>Actinomycetes</taxon>
        <taxon>Streptosporangiales</taxon>
        <taxon>Streptosporangiaceae</taxon>
        <taxon>Bailinhaonella</taxon>
    </lineage>
</organism>
<evidence type="ECO:0000256" key="2">
    <source>
        <dbReference type="SAM" id="MobiDB-lite"/>
    </source>
</evidence>
<comment type="similarity">
    <text evidence="1">Belongs to the glycosyltransferase 2 family.</text>
</comment>
<evidence type="ECO:0000313" key="5">
    <source>
        <dbReference type="Proteomes" id="UP000265768"/>
    </source>
</evidence>
<dbReference type="Pfam" id="PF00535">
    <property type="entry name" value="Glycos_transf_2"/>
    <property type="match status" value="1"/>
</dbReference>
<dbReference type="InterPro" id="IPR001173">
    <property type="entry name" value="Glyco_trans_2-like"/>
</dbReference>
<dbReference type="PANTHER" id="PTHR48090">
    <property type="entry name" value="UNDECAPRENYL-PHOSPHATE 4-DEOXY-4-FORMAMIDO-L-ARABINOSE TRANSFERASE-RELATED"/>
    <property type="match status" value="1"/>
</dbReference>
<dbReference type="PANTHER" id="PTHR48090:SF7">
    <property type="entry name" value="RFBJ PROTEIN"/>
    <property type="match status" value="1"/>
</dbReference>
<feature type="region of interest" description="Disordered" evidence="2">
    <location>
        <begin position="266"/>
        <end position="286"/>
    </location>
</feature>